<dbReference type="Pfam" id="PF13424">
    <property type="entry name" value="TPR_12"/>
    <property type="match status" value="3"/>
</dbReference>
<feature type="compositionally biased region" description="Basic and acidic residues" evidence="1">
    <location>
        <begin position="1570"/>
        <end position="1582"/>
    </location>
</feature>
<protein>
    <recommendedName>
        <fullName evidence="4">NB-ARC domain-containing protein</fullName>
    </recommendedName>
</protein>
<sequence>MAAKASKVVEEKSAVLSGFYSVVLDSDHLKLNKFKSAEDGNYVSVSSNLARICAEAPQLIQRRQNCTASSQHSHFLVPRERVKDFIGRSNLLDSVRSHFLGHQNGPPPCVILHALGGQGKSQIALEYCRKWRETYRGVFWVNANSEMTATQSYGTIAAELTGASKFETSDSAAQIRLVTGNLERWSEAWLLVFDNYDDPESFTTEIRSFFPTKGHGHVLFTSRNRDLSRLGTLLEIPPMEMEDGVRLLLRGYNDNDIQRSHRDTASSIVERLGNLALAIDQAAAYIKYKRLLLDRLGDFLAIYEAERKKVLTYTPKNWEYKHINAFTTWELSFQQLISGNEPWKTDVAHFLTLSAFFAPTKISESLFRFYRRAHGSEVRWIEIFSTSDDAEEDRNEDSNEENDKASMQSFDGSSNDESSDSICDDEWSADQFWDIIAHSDDLGLLQSISPAAGHQGASLSLHPVIRDWLQLRLMKKERQEYTQEAITVLGCCVKRYGDRSSTSLEERTALTTHMDVSMSNDEKFSKSQDKLGGNIANCNTASLFARFYERQGRYRASECLRHRLVETHRSKLGEKDHSTLRSMMDLANIIFKVSRNGEADQMYRQTITLMETELGEMHPDTLHCMNSLALSLYSQEKYGEAESIYRSILTLREKEREKDDPSIVRNRNGLAMVLSHQSRYSEAEEIHQSTLLVQGRTLGKEHPSILQTMSVLAETLVHQNKYEAAEEMNRRALEGREKVLGVEHPSTLTSVSNLASVLQYQGKYEAAEEMNRRALEGYEKVLGVEHPSTLTSVSNLALVLQDQRKYEAAEEIDRQAVKRTTLPSSSTFKDSDQSDSSETTSIASSAWSEFSKSSASSYASASDISAAALDGVIAVFMSDEKLRCLFAEAFTKQDRDRVSRKGARLLKWLGRRLVMAANTPAEKKAANFFFSRRRDQAIIDKIAQGITTISSGEERQEQAGEEVGQQEATKQERLELYLQQQMEKPTINLESEETPALATETIDDHWTSFGKDLNDGGSDASSDSEDEDKDKQQTVQLNIDAVKLFLKSSDAFARFKEEFEDFINPFRNEAMWTKTLWNGRERVRFEHSSNVPRLTNIDKLKIAAEEKLGMPILWWPLKQPRKHLSSSKIRIIWICECGDETYADVSCAKARRYRQMCDTSPAKVTAGQPPILPTNNEPLADSSDSRGLKAWTSALMGKFTSLQQIRTRKKRASPASQGSGQNATIVSNATPTTKYVHWCVDSAPRRTFLHHICIEQKKGKDFVDELCKSYKKLRGWRWYLSMTTCTEIKLVKLSRVYNEEEAVICTCKGDVLPNLNNQNEYTYNIDPPDLEKEIHILRAERALIDYYHGYKNCHVTDHISQLILGIPHRVTGTKLGLKGYGIWARQGWTLSRLATFALITQGWAVVGSGVAVAFKEKYPYAFRQYQAYCLSPPTGSKLSVKQHQANLVGTALLIPPPTATNQRQASKTPHYIACLFTSLDYGKRVSPPEEIVENTRKALEILAKQVAEMRAAGEEVGKCCPVRINSGRFGVEWQKTKAVLEAGGLDITVVRPEVEQKAGGAGTAAGRQSPVKDENEKAKGEKCAMGTNARRSNRWTSGRTKAKGPFEKQTRGVKRRVEKDFEYQLLDKSRSRS</sequence>
<evidence type="ECO:0000313" key="3">
    <source>
        <dbReference type="Proteomes" id="UP000578531"/>
    </source>
</evidence>
<feature type="compositionally biased region" description="Polar residues" evidence="1">
    <location>
        <begin position="405"/>
        <end position="416"/>
    </location>
</feature>
<organism evidence="2 3">
    <name type="scientific">Letharia columbiana</name>
    <dbReference type="NCBI Taxonomy" id="112416"/>
    <lineage>
        <taxon>Eukaryota</taxon>
        <taxon>Fungi</taxon>
        <taxon>Dikarya</taxon>
        <taxon>Ascomycota</taxon>
        <taxon>Pezizomycotina</taxon>
        <taxon>Lecanoromycetes</taxon>
        <taxon>OSLEUM clade</taxon>
        <taxon>Lecanoromycetidae</taxon>
        <taxon>Lecanorales</taxon>
        <taxon>Lecanorineae</taxon>
        <taxon>Parmeliaceae</taxon>
        <taxon>Letharia</taxon>
    </lineage>
</organism>
<dbReference type="EMBL" id="JACCJC010000009">
    <property type="protein sequence ID" value="KAF6238424.1"/>
    <property type="molecule type" value="Genomic_DNA"/>
</dbReference>
<dbReference type="InterPro" id="IPR011990">
    <property type="entry name" value="TPR-like_helical_dom_sf"/>
</dbReference>
<feature type="region of interest" description="Disordered" evidence="1">
    <location>
        <begin position="1164"/>
        <end position="1183"/>
    </location>
</feature>
<feature type="region of interest" description="Disordered" evidence="1">
    <location>
        <begin position="1558"/>
        <end position="1613"/>
    </location>
</feature>
<reference evidence="2 3" key="1">
    <citation type="journal article" date="2020" name="Genomics">
        <title>Complete, high-quality genomes from long-read metagenomic sequencing of two wolf lichen thalli reveals enigmatic genome architecture.</title>
        <authorList>
            <person name="McKenzie S.K."/>
            <person name="Walston R.F."/>
            <person name="Allen J.L."/>
        </authorList>
    </citation>
    <scope>NUCLEOTIDE SEQUENCE [LARGE SCALE GENOMIC DNA]</scope>
    <source>
        <strain evidence="2">WasteWater2</strain>
    </source>
</reference>
<dbReference type="SUPFAM" id="SSF52949">
    <property type="entry name" value="Macro domain-like"/>
    <property type="match status" value="1"/>
</dbReference>
<dbReference type="Proteomes" id="UP000578531">
    <property type="component" value="Unassembled WGS sequence"/>
</dbReference>
<comment type="caution">
    <text evidence="2">The sequence shown here is derived from an EMBL/GenBank/DDBJ whole genome shotgun (WGS) entry which is preliminary data.</text>
</comment>
<dbReference type="InterPro" id="IPR053137">
    <property type="entry name" value="NLR-like"/>
</dbReference>
<dbReference type="SUPFAM" id="SSF48452">
    <property type="entry name" value="TPR-like"/>
    <property type="match status" value="2"/>
</dbReference>
<accession>A0A8H6G0X8</accession>
<evidence type="ECO:0000313" key="2">
    <source>
        <dbReference type="EMBL" id="KAF6238424.1"/>
    </source>
</evidence>
<dbReference type="Gene3D" id="1.25.40.10">
    <property type="entry name" value="Tetratricopeptide repeat domain"/>
    <property type="match status" value="2"/>
</dbReference>
<evidence type="ECO:0008006" key="4">
    <source>
        <dbReference type="Google" id="ProtNLM"/>
    </source>
</evidence>
<dbReference type="Gene3D" id="3.40.50.300">
    <property type="entry name" value="P-loop containing nucleotide triphosphate hydrolases"/>
    <property type="match status" value="1"/>
</dbReference>
<dbReference type="InterPro" id="IPR043472">
    <property type="entry name" value="Macro_dom-like"/>
</dbReference>
<proteinExistence type="predicted"/>
<keyword evidence="3" id="KW-1185">Reference proteome</keyword>
<dbReference type="PANTHER" id="PTHR46082:SF6">
    <property type="entry name" value="AAA+ ATPASE DOMAIN-CONTAINING PROTEIN-RELATED"/>
    <property type="match status" value="1"/>
</dbReference>
<feature type="region of interest" description="Disordered" evidence="1">
    <location>
        <begin position="1008"/>
        <end position="1032"/>
    </location>
</feature>
<dbReference type="InterPro" id="IPR027417">
    <property type="entry name" value="P-loop_NTPase"/>
</dbReference>
<dbReference type="OrthoDB" id="2155246at2759"/>
<dbReference type="GeneID" id="59285059"/>
<dbReference type="SUPFAM" id="SSF52540">
    <property type="entry name" value="P-loop containing nucleoside triphosphate hydrolases"/>
    <property type="match status" value="1"/>
</dbReference>
<dbReference type="Gene3D" id="3.40.220.10">
    <property type="entry name" value="Leucine Aminopeptidase, subunit E, domain 1"/>
    <property type="match status" value="1"/>
</dbReference>
<feature type="compositionally biased region" description="Basic and acidic residues" evidence="1">
    <location>
        <begin position="1604"/>
        <end position="1613"/>
    </location>
</feature>
<gene>
    <name evidence="2" type="ORF">HO173_003391</name>
</gene>
<dbReference type="RefSeq" id="XP_037167726.1">
    <property type="nucleotide sequence ID" value="XM_037305318.1"/>
</dbReference>
<feature type="region of interest" description="Disordered" evidence="1">
    <location>
        <begin position="390"/>
        <end position="422"/>
    </location>
</feature>
<feature type="region of interest" description="Disordered" evidence="1">
    <location>
        <begin position="949"/>
        <end position="969"/>
    </location>
</feature>
<evidence type="ECO:0000256" key="1">
    <source>
        <dbReference type="SAM" id="MobiDB-lite"/>
    </source>
</evidence>
<feature type="compositionally biased region" description="Acidic residues" evidence="1">
    <location>
        <begin position="390"/>
        <end position="400"/>
    </location>
</feature>
<dbReference type="PANTHER" id="PTHR46082">
    <property type="entry name" value="ATP/GTP-BINDING PROTEIN-RELATED"/>
    <property type="match status" value="1"/>
</dbReference>
<name>A0A8H6G0X8_9LECA</name>